<dbReference type="Gene3D" id="3.40.50.720">
    <property type="entry name" value="NAD(P)-binding Rossmann-like Domain"/>
    <property type="match status" value="1"/>
</dbReference>
<sequence>MRNIFKRKTSPSNHAPSTAPTNPDALVQPDSPETEDGAFLRPPRKQHFATPPRILVVGAGSRGTAYARSALSATNALVVAVAEPVAYKRAEFGRKFIWGEDRGPGAYQEFEGWREWVEFEEMRRKRVAAGEKGVELEEGRVDAVFVCVLDELHEEVVCGVAGLGVHVCVEKPLSTSLESCLRMYKALKSVTGKESVFGICHVLRYSPHNMLLRQLALEKEIIGDVLSVEHVEPVGWWHFSHSYLRGNWRKESVTAPSLLTKSCHDIDFLMWLLCSPPPNAGTQPHLPSYVTSTGSRKFFRKERKPREAGDAKNCLSCPHEEDCLYSAKRIYLERHLRYGNTGWPVKIVNPEIEECYKKSGLEAASSMLLDNLKEDYTPETPVKEIESRPWFGRCVWESDNDVCDDQCVTITWDDDPLPSEDGVTVLHQRGAKTAQFHMVAFTEKICERRGRIYGTKGEIEYDSATIKVHDFSTGYTKVHKPHLAGGGHGGGDEGLVRQFLMAVNAVNCQEMSAAEAQREFLGCDLDEAFRSHAMVFAAEDARKERKVVDWKRWWDNRVEPQLHA</sequence>
<proteinExistence type="predicted"/>
<dbReference type="SUPFAM" id="SSF55347">
    <property type="entry name" value="Glyceraldehyde-3-phosphate dehydrogenase-like, C-terminal domain"/>
    <property type="match status" value="1"/>
</dbReference>
<dbReference type="EMBL" id="ML986636">
    <property type="protein sequence ID" value="KAF2262791.1"/>
    <property type="molecule type" value="Genomic_DNA"/>
</dbReference>
<reference evidence="4" key="1">
    <citation type="journal article" date="2020" name="Stud. Mycol.">
        <title>101 Dothideomycetes genomes: A test case for predicting lifestyles and emergence of pathogens.</title>
        <authorList>
            <person name="Haridas S."/>
            <person name="Albert R."/>
            <person name="Binder M."/>
            <person name="Bloem J."/>
            <person name="LaButti K."/>
            <person name="Salamov A."/>
            <person name="Andreopoulos B."/>
            <person name="Baker S."/>
            <person name="Barry K."/>
            <person name="Bills G."/>
            <person name="Bluhm B."/>
            <person name="Cannon C."/>
            <person name="Castanera R."/>
            <person name="Culley D."/>
            <person name="Daum C."/>
            <person name="Ezra D."/>
            <person name="Gonzalez J."/>
            <person name="Henrissat B."/>
            <person name="Kuo A."/>
            <person name="Liang C."/>
            <person name="Lipzen A."/>
            <person name="Lutzoni F."/>
            <person name="Magnuson J."/>
            <person name="Mondo S."/>
            <person name="Nolan M."/>
            <person name="Ohm R."/>
            <person name="Pangilinan J."/>
            <person name="Park H.-J."/>
            <person name="Ramirez L."/>
            <person name="Alfaro M."/>
            <person name="Sun H."/>
            <person name="Tritt A."/>
            <person name="Yoshinaga Y."/>
            <person name="Zwiers L.-H."/>
            <person name="Turgeon B."/>
            <person name="Goodwin S."/>
            <person name="Spatafora J."/>
            <person name="Crous P."/>
            <person name="Grigoriev I."/>
        </authorList>
    </citation>
    <scope>NUCLEOTIDE SEQUENCE [LARGE SCALE GENOMIC DNA]</scope>
    <source>
        <strain evidence="4">CBS 304.66</strain>
    </source>
</reference>
<organism evidence="3 4">
    <name type="scientific">Lojkania enalia</name>
    <dbReference type="NCBI Taxonomy" id="147567"/>
    <lineage>
        <taxon>Eukaryota</taxon>
        <taxon>Fungi</taxon>
        <taxon>Dikarya</taxon>
        <taxon>Ascomycota</taxon>
        <taxon>Pezizomycotina</taxon>
        <taxon>Dothideomycetes</taxon>
        <taxon>Pleosporomycetidae</taxon>
        <taxon>Pleosporales</taxon>
        <taxon>Pleosporales incertae sedis</taxon>
        <taxon>Lojkania</taxon>
    </lineage>
</organism>
<feature type="compositionally biased region" description="Polar residues" evidence="1">
    <location>
        <begin position="10"/>
        <end position="21"/>
    </location>
</feature>
<dbReference type="GO" id="GO:0000166">
    <property type="term" value="F:nucleotide binding"/>
    <property type="evidence" value="ECO:0007669"/>
    <property type="project" value="InterPro"/>
</dbReference>
<dbReference type="InterPro" id="IPR036291">
    <property type="entry name" value="NAD(P)-bd_dom_sf"/>
</dbReference>
<dbReference type="Pfam" id="PF01408">
    <property type="entry name" value="GFO_IDH_MocA"/>
    <property type="match status" value="1"/>
</dbReference>
<dbReference type="InterPro" id="IPR000683">
    <property type="entry name" value="Gfo/Idh/MocA-like_OxRdtase_N"/>
</dbReference>
<name>A0A9P4K6P2_9PLEO</name>
<evidence type="ECO:0000313" key="4">
    <source>
        <dbReference type="Proteomes" id="UP000800093"/>
    </source>
</evidence>
<dbReference type="OrthoDB" id="2129491at2759"/>
<evidence type="ECO:0000259" key="2">
    <source>
        <dbReference type="Pfam" id="PF01408"/>
    </source>
</evidence>
<dbReference type="SUPFAM" id="SSF51735">
    <property type="entry name" value="NAD(P)-binding Rossmann-fold domains"/>
    <property type="match status" value="1"/>
</dbReference>
<dbReference type="PANTHER" id="PTHR43377">
    <property type="entry name" value="BILIVERDIN REDUCTASE A"/>
    <property type="match status" value="1"/>
</dbReference>
<accession>A0A9P4K6P2</accession>
<dbReference type="Proteomes" id="UP000800093">
    <property type="component" value="Unassembled WGS sequence"/>
</dbReference>
<keyword evidence="4" id="KW-1185">Reference proteome</keyword>
<dbReference type="InterPro" id="IPR051450">
    <property type="entry name" value="Gfo/Idh/MocA_Oxidoreductases"/>
</dbReference>
<feature type="domain" description="Gfo/Idh/MocA-like oxidoreductase N-terminal" evidence="2">
    <location>
        <begin position="53"/>
        <end position="189"/>
    </location>
</feature>
<protein>
    <submittedName>
        <fullName evidence="3">Streptomycin biosynthesis protein StrI</fullName>
    </submittedName>
</protein>
<gene>
    <name evidence="3" type="ORF">CC78DRAFT_467283</name>
</gene>
<evidence type="ECO:0000256" key="1">
    <source>
        <dbReference type="SAM" id="MobiDB-lite"/>
    </source>
</evidence>
<evidence type="ECO:0000313" key="3">
    <source>
        <dbReference type="EMBL" id="KAF2262791.1"/>
    </source>
</evidence>
<dbReference type="AlphaFoldDB" id="A0A9P4K6P2"/>
<dbReference type="PANTHER" id="PTHR43377:SF12">
    <property type="entry name" value="BINDING ROSSMANN FOLD OXIDOREDUCTASE, PUTATIVE (AFU_ORTHOLOGUE AFUA_3G11840)-RELATED"/>
    <property type="match status" value="1"/>
</dbReference>
<dbReference type="Gene3D" id="3.30.360.10">
    <property type="entry name" value="Dihydrodipicolinate Reductase, domain 2"/>
    <property type="match status" value="2"/>
</dbReference>
<comment type="caution">
    <text evidence="3">The sequence shown here is derived from an EMBL/GenBank/DDBJ whole genome shotgun (WGS) entry which is preliminary data.</text>
</comment>
<feature type="region of interest" description="Disordered" evidence="1">
    <location>
        <begin position="1"/>
        <end position="45"/>
    </location>
</feature>